<evidence type="ECO:0000313" key="3">
    <source>
        <dbReference type="Proteomes" id="UP000620075"/>
    </source>
</evidence>
<dbReference type="EMBL" id="JAEKNQ010000017">
    <property type="protein sequence ID" value="MBJ7602214.1"/>
    <property type="molecule type" value="Genomic_DNA"/>
</dbReference>
<feature type="domain" description="DinB-like" evidence="1">
    <location>
        <begin position="12"/>
        <end position="144"/>
    </location>
</feature>
<name>A0A934K916_9BACT</name>
<comment type="caution">
    <text evidence="2">The sequence shown here is derived from an EMBL/GenBank/DDBJ whole genome shotgun (WGS) entry which is preliminary data.</text>
</comment>
<dbReference type="Proteomes" id="UP000620075">
    <property type="component" value="Unassembled WGS sequence"/>
</dbReference>
<dbReference type="RefSeq" id="WP_338176614.1">
    <property type="nucleotide sequence ID" value="NZ_JAEKNQ010000017.1"/>
</dbReference>
<dbReference type="InterPro" id="IPR034660">
    <property type="entry name" value="DinB/YfiT-like"/>
</dbReference>
<organism evidence="2 3">
    <name type="scientific">Candidatus Dormiibacter inghamiae</name>
    <dbReference type="NCBI Taxonomy" id="3127013"/>
    <lineage>
        <taxon>Bacteria</taxon>
        <taxon>Bacillati</taxon>
        <taxon>Candidatus Dormiibacterota</taxon>
        <taxon>Candidatus Dormibacteria</taxon>
        <taxon>Candidatus Dormibacterales</taxon>
        <taxon>Candidatus Dormibacteraceae</taxon>
        <taxon>Candidatus Dormiibacter</taxon>
    </lineage>
</organism>
<reference evidence="2 3" key="1">
    <citation type="submission" date="2020-10" db="EMBL/GenBank/DDBJ databases">
        <title>Ca. Dormibacterota MAGs.</title>
        <authorList>
            <person name="Montgomery K."/>
        </authorList>
    </citation>
    <scope>NUCLEOTIDE SEQUENCE [LARGE SCALE GENOMIC DNA]</scope>
    <source>
        <strain evidence="2">SC8811_S16_3</strain>
    </source>
</reference>
<proteinExistence type="predicted"/>
<evidence type="ECO:0000259" key="1">
    <source>
        <dbReference type="Pfam" id="PF12867"/>
    </source>
</evidence>
<sequence>MEKLIRQVEAVLQATPERWRALCEALPAELLQRRPKPGEWSAAECLRHLVQTESVFSGRIRGFLASETQVKRFDPDAALETASVSDVGQLAEQFAELRRETLRLLGQVREEDLGRRAQHEEYGPVTLGNLLHEYAAHDLNHTMQAERALAQPFVQGAGGWRRSLAGIDDGG</sequence>
<accession>A0A934K916</accession>
<evidence type="ECO:0000313" key="2">
    <source>
        <dbReference type="EMBL" id="MBJ7602214.1"/>
    </source>
</evidence>
<dbReference type="Gene3D" id="1.20.120.450">
    <property type="entry name" value="dinb family like domain"/>
    <property type="match status" value="1"/>
</dbReference>
<dbReference type="Pfam" id="PF12867">
    <property type="entry name" value="DinB_2"/>
    <property type="match status" value="1"/>
</dbReference>
<dbReference type="SUPFAM" id="SSF109854">
    <property type="entry name" value="DinB/YfiT-like putative metalloenzymes"/>
    <property type="match status" value="1"/>
</dbReference>
<protein>
    <submittedName>
        <fullName evidence="2">DinB family protein</fullName>
    </submittedName>
</protein>
<gene>
    <name evidence="2" type="ORF">JF888_03325</name>
</gene>
<dbReference type="InterPro" id="IPR024775">
    <property type="entry name" value="DinB-like"/>
</dbReference>
<dbReference type="AlphaFoldDB" id="A0A934K916"/>